<reference evidence="1" key="1">
    <citation type="submission" date="2023-06" db="EMBL/GenBank/DDBJ databases">
        <title>Genome-scale phylogeny and comparative genomics of the fungal order Sordariales.</title>
        <authorList>
            <consortium name="Lawrence Berkeley National Laboratory"/>
            <person name="Hensen N."/>
            <person name="Bonometti L."/>
            <person name="Westerberg I."/>
            <person name="Brannstrom I.O."/>
            <person name="Guillou S."/>
            <person name="Cros-Aarteil S."/>
            <person name="Calhoun S."/>
            <person name="Haridas S."/>
            <person name="Kuo A."/>
            <person name="Mondo S."/>
            <person name="Pangilinan J."/>
            <person name="Riley R."/>
            <person name="Labutti K."/>
            <person name="Andreopoulos B."/>
            <person name="Lipzen A."/>
            <person name="Chen C."/>
            <person name="Yanf M."/>
            <person name="Daum C."/>
            <person name="Ng V."/>
            <person name="Clum A."/>
            <person name="Steindorff A."/>
            <person name="Ohm R."/>
            <person name="Martin F."/>
            <person name="Silar P."/>
            <person name="Natvig D."/>
            <person name="Lalanne C."/>
            <person name="Gautier V."/>
            <person name="Ament-Velasquez S.L."/>
            <person name="Kruys A."/>
            <person name="Hutchinson M.I."/>
            <person name="Powell A.J."/>
            <person name="Barry K."/>
            <person name="Miller A.N."/>
            <person name="Grigoriev I.V."/>
            <person name="Debuchy R."/>
            <person name="Gladieux P."/>
            <person name="Thoren M.H."/>
            <person name="Johannesson H."/>
        </authorList>
    </citation>
    <scope>NUCLEOTIDE SEQUENCE</scope>
    <source>
        <strain evidence="1">SMH4607-1</strain>
    </source>
</reference>
<protein>
    <submittedName>
        <fullName evidence="1">Uncharacterized protein</fullName>
    </submittedName>
</protein>
<keyword evidence="2" id="KW-1185">Reference proteome</keyword>
<proteinExistence type="predicted"/>
<organism evidence="1 2">
    <name type="scientific">Lasiosphaeris hirsuta</name>
    <dbReference type="NCBI Taxonomy" id="260670"/>
    <lineage>
        <taxon>Eukaryota</taxon>
        <taxon>Fungi</taxon>
        <taxon>Dikarya</taxon>
        <taxon>Ascomycota</taxon>
        <taxon>Pezizomycotina</taxon>
        <taxon>Sordariomycetes</taxon>
        <taxon>Sordariomycetidae</taxon>
        <taxon>Sordariales</taxon>
        <taxon>Lasiosphaeriaceae</taxon>
        <taxon>Lasiosphaeris</taxon>
    </lineage>
</organism>
<dbReference type="EMBL" id="JAUKUA010000002">
    <property type="protein sequence ID" value="KAK0724219.1"/>
    <property type="molecule type" value="Genomic_DNA"/>
</dbReference>
<dbReference type="Proteomes" id="UP001172102">
    <property type="component" value="Unassembled WGS sequence"/>
</dbReference>
<evidence type="ECO:0000313" key="2">
    <source>
        <dbReference type="Proteomes" id="UP001172102"/>
    </source>
</evidence>
<sequence length="148" mass="16960">MALYADNVEKMTKALWRETREDAKIDTASGSLEDLAMCCLGHKNMLFVYEKRKELPRKEHSYTLLAKLNLARLKSVGLGQHAEAEVMMREGIKRFPKAEEDFTTLIDKKWYKNFADEDGDHPGRLCSLWLSYPVFGGTRQGRAGARDM</sequence>
<comment type="caution">
    <text evidence="1">The sequence shown here is derived from an EMBL/GenBank/DDBJ whole genome shotgun (WGS) entry which is preliminary data.</text>
</comment>
<accession>A0AA40E1A0</accession>
<name>A0AA40E1A0_9PEZI</name>
<dbReference type="AlphaFoldDB" id="A0AA40E1A0"/>
<gene>
    <name evidence="1" type="ORF">B0H67DRAFT_640783</name>
</gene>
<evidence type="ECO:0000313" key="1">
    <source>
        <dbReference type="EMBL" id="KAK0724219.1"/>
    </source>
</evidence>